<sequence length="205" mass="22898">LFPVTVMCATVGRSLFPRVSAADSVLFICDMQEKFRLNIKYFPQITTVCRRMIEAANMLGMKIIATEQYPQGLGHTVEELELQKYQIPIFEKKKFTMCIQPVNEILSSSTRSVILCGIETHICIFHTALDLLEKNIAVHVVADAVSSRSQVDRLFGLRQMERAGAILTTSECVILGLLKGADHPKFREVQKIILELAPDSGLCAI</sequence>
<evidence type="ECO:0000313" key="4">
    <source>
        <dbReference type="Proteomes" id="UP000038040"/>
    </source>
</evidence>
<dbReference type="InterPro" id="IPR000868">
    <property type="entry name" value="Isochorismatase-like_dom"/>
</dbReference>
<reference evidence="5" key="1">
    <citation type="submission" date="2017-02" db="UniProtKB">
        <authorList>
            <consortium name="WormBaseParasite"/>
        </authorList>
    </citation>
    <scope>IDENTIFICATION</scope>
</reference>
<evidence type="ECO:0000256" key="2">
    <source>
        <dbReference type="ARBA" id="ARBA00040688"/>
    </source>
</evidence>
<dbReference type="SUPFAM" id="SSF52499">
    <property type="entry name" value="Isochorismatase-like hydrolases"/>
    <property type="match status" value="1"/>
</dbReference>
<dbReference type="FunFam" id="3.40.50.850:FF:000001">
    <property type="entry name" value="Isochorismatase domain-containing protein 1"/>
    <property type="match status" value="1"/>
</dbReference>
<name>A0A0N4UP07_DRAME</name>
<dbReference type="PANTHER" id="PTHR14119:SF17">
    <property type="entry name" value="ISOCHORISMATASE DOMAIN-CONTAINING PROTEIN 1"/>
    <property type="match status" value="1"/>
</dbReference>
<dbReference type="InterPro" id="IPR050993">
    <property type="entry name" value="Isochorismatase_domain"/>
</dbReference>
<proteinExistence type="inferred from homology"/>
<evidence type="ECO:0000313" key="5">
    <source>
        <dbReference type="WBParaSite" id="DME_0000967301-mRNA-1"/>
    </source>
</evidence>
<dbReference type="PANTHER" id="PTHR14119">
    <property type="entry name" value="HYDROLASE"/>
    <property type="match status" value="1"/>
</dbReference>
<dbReference type="InterPro" id="IPR036380">
    <property type="entry name" value="Isochorismatase-like_sf"/>
</dbReference>
<dbReference type="Pfam" id="PF00857">
    <property type="entry name" value="Isochorismatase"/>
    <property type="match status" value="1"/>
</dbReference>
<dbReference type="Gene3D" id="3.40.50.850">
    <property type="entry name" value="Isochorismatase-like"/>
    <property type="match status" value="1"/>
</dbReference>
<dbReference type="WBParaSite" id="DME_0000967301-mRNA-1">
    <property type="protein sequence ID" value="DME_0000967301-mRNA-1"/>
    <property type="gene ID" value="DME_0000967301"/>
</dbReference>
<organism evidence="4 5">
    <name type="scientific">Dracunculus medinensis</name>
    <name type="common">Guinea worm</name>
    <dbReference type="NCBI Taxonomy" id="318479"/>
    <lineage>
        <taxon>Eukaryota</taxon>
        <taxon>Metazoa</taxon>
        <taxon>Ecdysozoa</taxon>
        <taxon>Nematoda</taxon>
        <taxon>Chromadorea</taxon>
        <taxon>Rhabditida</taxon>
        <taxon>Spirurina</taxon>
        <taxon>Dracunculoidea</taxon>
        <taxon>Dracunculidae</taxon>
        <taxon>Dracunculus</taxon>
    </lineage>
</organism>
<accession>A0A0N4UP07</accession>
<feature type="domain" description="Isochorismatase-like" evidence="3">
    <location>
        <begin position="24"/>
        <end position="171"/>
    </location>
</feature>
<evidence type="ECO:0000256" key="1">
    <source>
        <dbReference type="ARBA" id="ARBA00006336"/>
    </source>
</evidence>
<protein>
    <recommendedName>
        <fullName evidence="2">Isochorismatase domain-containing protein 1</fullName>
    </recommendedName>
</protein>
<evidence type="ECO:0000259" key="3">
    <source>
        <dbReference type="Pfam" id="PF00857"/>
    </source>
</evidence>
<comment type="similarity">
    <text evidence="1">Belongs to the isochorismatase family.</text>
</comment>
<dbReference type="AlphaFoldDB" id="A0A0N4UP07"/>
<dbReference type="Proteomes" id="UP000038040">
    <property type="component" value="Unplaced"/>
</dbReference>